<keyword evidence="16" id="KW-1185">Reference proteome</keyword>
<gene>
    <name evidence="15" type="ORF">FAES_1473</name>
</gene>
<proteinExistence type="inferred from homology"/>
<feature type="signal peptide" evidence="12">
    <location>
        <begin position="1"/>
        <end position="22"/>
    </location>
</feature>
<keyword evidence="5 12" id="KW-0732">Signal</keyword>
<evidence type="ECO:0000256" key="8">
    <source>
        <dbReference type="ARBA" id="ARBA00023170"/>
    </source>
</evidence>
<dbReference type="InterPro" id="IPR037066">
    <property type="entry name" value="Plug_dom_sf"/>
</dbReference>
<dbReference type="Gene3D" id="2.170.130.10">
    <property type="entry name" value="TonB-dependent receptor, plug domain"/>
    <property type="match status" value="1"/>
</dbReference>
<evidence type="ECO:0000313" key="15">
    <source>
        <dbReference type="EMBL" id="CCG99483.1"/>
    </source>
</evidence>
<dbReference type="Pfam" id="PF13715">
    <property type="entry name" value="CarbopepD_reg_2"/>
    <property type="match status" value="1"/>
</dbReference>
<keyword evidence="3 10" id="KW-1134">Transmembrane beta strand</keyword>
<name>I0K5T0_9BACT</name>
<dbReference type="GO" id="GO:0015344">
    <property type="term" value="F:siderophore uptake transmembrane transporter activity"/>
    <property type="evidence" value="ECO:0007669"/>
    <property type="project" value="TreeGrafter"/>
</dbReference>
<keyword evidence="2 10" id="KW-0813">Transport</keyword>
<dbReference type="Pfam" id="PF00593">
    <property type="entry name" value="TonB_dep_Rec_b-barrel"/>
    <property type="match status" value="1"/>
</dbReference>
<dbReference type="eggNOG" id="COG1629">
    <property type="taxonomic scope" value="Bacteria"/>
</dbReference>
<evidence type="ECO:0000259" key="13">
    <source>
        <dbReference type="Pfam" id="PF00593"/>
    </source>
</evidence>
<dbReference type="OrthoDB" id="1109208at2"/>
<sequence length="929" mass="100611">MKFIYTVIALAMMLTLSLPTRAQSRRITGIIRDSQGQPLPGASVAIKGQLAGVTTDGDGRFSLNVNQKGSLVLAISMIGHERQDLTVGTDGQLVEVRLAAMTSQLDEVVVGASRVEERLLRAPVTVEKMDVRAIRETPSASFYEGINNLKGVDMVTSGLTYRQINTRGFASTGNSRFLQLIDGIDNQPAGFGFSVGNMFGLSDLDAESVELVPGAASALYGPAAFNGVLLMTSKDPFRNQGLSVQSKVGVNHLGDANTGAAIYTDHAIRYAKAFGSKFAFKLNASYMAGLDWFATDYSDVNQTTSPELRGANNPARNALNIYGDEVVRTLPGIGQVSRTGYEEKDLTDYNVYSLKLNGALHYRITPKLEAIYAYNFAKGTANYTGSNRFSVNGFSLIQHRIELRGSNFFVRWYSNAEDSHDSFNTRSLGQQINRAWVRDLNGNVVSPDKADQTWFDRYAAAFAGSIPSVGANNQTAARAFADQGRLLPGTSEYEAQKSRLIGIQGLAGAGILSQTSMWHADGQYNLTPALKNVAEVLIGGNYRQYSLFTNGTLFDDKGGRILYNEFGAFMQVSKTLLADRLKLTVSGRYDKNQNFAGYFTPRAAAVFSATDRHHFRASYQTGFRNPTPSDQFIKLNVGPITILGGAPSNSAGMNVYENSYTASSANLFGAGFGADVSKVGPQQAVLNNKDKLQKSAVPYIAPERVNSVEVGYRGVLTSNLSVDANYYYGVYNNFILNTVVLRPDSPVLGSDGKPNPAAAQDILSGRVQAFQLYTNAPDKVSAQGATLGLNFRTPGGYLLSGNGSWSAFNLRNADPNNVAAFNTPRLKTNVTFGHRNVTSNRAGAALGFNVAWHWQEAFDWVGSFNALIPGRVPAYHLLDAQVNYRVPSLKTVFKLGASNLTNQYVVQAYGSPAVGGLYYLSLTFDQGVK</sequence>
<evidence type="ECO:0000256" key="3">
    <source>
        <dbReference type="ARBA" id="ARBA00022452"/>
    </source>
</evidence>
<organism evidence="15 16">
    <name type="scientific">Fibrella aestuarina BUZ 2</name>
    <dbReference type="NCBI Taxonomy" id="1166018"/>
    <lineage>
        <taxon>Bacteria</taxon>
        <taxon>Pseudomonadati</taxon>
        <taxon>Bacteroidota</taxon>
        <taxon>Cytophagia</taxon>
        <taxon>Cytophagales</taxon>
        <taxon>Spirosomataceae</taxon>
        <taxon>Fibrella</taxon>
    </lineage>
</organism>
<comment type="similarity">
    <text evidence="10 11">Belongs to the TonB-dependent receptor family.</text>
</comment>
<keyword evidence="7 10" id="KW-0472">Membrane</keyword>
<evidence type="ECO:0000256" key="6">
    <source>
        <dbReference type="ARBA" id="ARBA00023077"/>
    </source>
</evidence>
<dbReference type="GO" id="GO:0044718">
    <property type="term" value="P:siderophore transmembrane transport"/>
    <property type="evidence" value="ECO:0007669"/>
    <property type="project" value="TreeGrafter"/>
</dbReference>
<evidence type="ECO:0000256" key="4">
    <source>
        <dbReference type="ARBA" id="ARBA00022692"/>
    </source>
</evidence>
<evidence type="ECO:0000256" key="11">
    <source>
        <dbReference type="RuleBase" id="RU003357"/>
    </source>
</evidence>
<accession>I0K5T0</accession>
<keyword evidence="4 10" id="KW-0812">Transmembrane</keyword>
<dbReference type="Gene3D" id="2.40.170.20">
    <property type="entry name" value="TonB-dependent receptor, beta-barrel domain"/>
    <property type="match status" value="1"/>
</dbReference>
<keyword evidence="6 11" id="KW-0798">TonB box</keyword>
<evidence type="ECO:0000256" key="9">
    <source>
        <dbReference type="ARBA" id="ARBA00023237"/>
    </source>
</evidence>
<dbReference type="STRING" id="1166018.FAES_1473"/>
<dbReference type="InterPro" id="IPR000531">
    <property type="entry name" value="Beta-barrel_TonB"/>
</dbReference>
<evidence type="ECO:0000256" key="1">
    <source>
        <dbReference type="ARBA" id="ARBA00004571"/>
    </source>
</evidence>
<feature type="domain" description="TonB-dependent receptor plug" evidence="14">
    <location>
        <begin position="121"/>
        <end position="228"/>
    </location>
</feature>
<reference evidence="15 16" key="1">
    <citation type="journal article" date="2012" name="J. Bacteriol.">
        <title>Genome Sequence of Fibrella aestuarina BUZ 2T, a Filamentous Marine Bacterium.</title>
        <authorList>
            <person name="Filippini M."/>
            <person name="Qi W."/>
            <person name="Blom J."/>
            <person name="Goesmann A."/>
            <person name="Smits T.H."/>
            <person name="Bagheri H.C."/>
        </authorList>
    </citation>
    <scope>NUCLEOTIDE SEQUENCE [LARGE SCALE GENOMIC DNA]</scope>
    <source>
        <strain evidence="16">BUZ 2T</strain>
    </source>
</reference>
<dbReference type="Pfam" id="PF07715">
    <property type="entry name" value="Plug"/>
    <property type="match status" value="1"/>
</dbReference>
<keyword evidence="8 15" id="KW-0675">Receptor</keyword>
<evidence type="ECO:0000256" key="5">
    <source>
        <dbReference type="ARBA" id="ARBA00022729"/>
    </source>
</evidence>
<dbReference type="PATRIC" id="fig|1166018.3.peg.3208"/>
<evidence type="ECO:0000256" key="7">
    <source>
        <dbReference type="ARBA" id="ARBA00023136"/>
    </source>
</evidence>
<keyword evidence="9 10" id="KW-0998">Cell outer membrane</keyword>
<dbReference type="KEGG" id="fae:FAES_1473"/>
<evidence type="ECO:0000256" key="10">
    <source>
        <dbReference type="PROSITE-ProRule" id="PRU01360"/>
    </source>
</evidence>
<dbReference type="PANTHER" id="PTHR30069:SF29">
    <property type="entry name" value="HEMOGLOBIN AND HEMOGLOBIN-HAPTOGLOBIN-BINDING PROTEIN 1-RELATED"/>
    <property type="match status" value="1"/>
</dbReference>
<evidence type="ECO:0000313" key="16">
    <source>
        <dbReference type="Proteomes" id="UP000011058"/>
    </source>
</evidence>
<evidence type="ECO:0000259" key="14">
    <source>
        <dbReference type="Pfam" id="PF07715"/>
    </source>
</evidence>
<dbReference type="InterPro" id="IPR036942">
    <property type="entry name" value="Beta-barrel_TonB_sf"/>
</dbReference>
<dbReference type="InterPro" id="IPR008969">
    <property type="entry name" value="CarboxyPept-like_regulatory"/>
</dbReference>
<dbReference type="GO" id="GO:0009279">
    <property type="term" value="C:cell outer membrane"/>
    <property type="evidence" value="ECO:0007669"/>
    <property type="project" value="UniProtKB-SubCell"/>
</dbReference>
<dbReference type="PROSITE" id="PS52016">
    <property type="entry name" value="TONB_DEPENDENT_REC_3"/>
    <property type="match status" value="1"/>
</dbReference>
<dbReference type="SUPFAM" id="SSF56935">
    <property type="entry name" value="Porins"/>
    <property type="match status" value="1"/>
</dbReference>
<evidence type="ECO:0000256" key="2">
    <source>
        <dbReference type="ARBA" id="ARBA00022448"/>
    </source>
</evidence>
<dbReference type="AlphaFoldDB" id="I0K5T0"/>
<dbReference type="PANTHER" id="PTHR30069">
    <property type="entry name" value="TONB-DEPENDENT OUTER MEMBRANE RECEPTOR"/>
    <property type="match status" value="1"/>
</dbReference>
<protein>
    <submittedName>
        <fullName evidence="15">TonB-dependent receptor</fullName>
    </submittedName>
</protein>
<feature type="chain" id="PRO_5003630201" evidence="12">
    <location>
        <begin position="23"/>
        <end position="929"/>
    </location>
</feature>
<feature type="domain" description="TonB-dependent receptor-like beta-barrel" evidence="13">
    <location>
        <begin position="490"/>
        <end position="900"/>
    </location>
</feature>
<dbReference type="Gene3D" id="2.60.40.1120">
    <property type="entry name" value="Carboxypeptidase-like, regulatory domain"/>
    <property type="match status" value="1"/>
</dbReference>
<dbReference type="EMBL" id="HE796683">
    <property type="protein sequence ID" value="CCG99483.1"/>
    <property type="molecule type" value="Genomic_DNA"/>
</dbReference>
<dbReference type="InterPro" id="IPR012910">
    <property type="entry name" value="Plug_dom"/>
</dbReference>
<dbReference type="RefSeq" id="WP_015330582.1">
    <property type="nucleotide sequence ID" value="NC_020054.1"/>
</dbReference>
<dbReference type="Proteomes" id="UP000011058">
    <property type="component" value="Chromosome"/>
</dbReference>
<comment type="subcellular location">
    <subcellularLocation>
        <location evidence="1 10">Cell outer membrane</location>
        <topology evidence="1 10">Multi-pass membrane protein</topology>
    </subcellularLocation>
</comment>
<dbReference type="SUPFAM" id="SSF49464">
    <property type="entry name" value="Carboxypeptidase regulatory domain-like"/>
    <property type="match status" value="1"/>
</dbReference>
<dbReference type="HOGENOM" id="CLU_307117_0_0_10"/>
<dbReference type="InterPro" id="IPR039426">
    <property type="entry name" value="TonB-dep_rcpt-like"/>
</dbReference>
<evidence type="ECO:0000256" key="12">
    <source>
        <dbReference type="SAM" id="SignalP"/>
    </source>
</evidence>
<dbReference type="eggNOG" id="COG4771">
    <property type="taxonomic scope" value="Bacteria"/>
</dbReference>